<keyword evidence="9" id="KW-1185">Reference proteome</keyword>
<evidence type="ECO:0000256" key="4">
    <source>
        <dbReference type="ARBA" id="ARBA00023098"/>
    </source>
</evidence>
<dbReference type="SMART" id="SM00563">
    <property type="entry name" value="PlsC"/>
    <property type="match status" value="1"/>
</dbReference>
<reference evidence="9" key="1">
    <citation type="submission" date="2016-10" db="EMBL/GenBank/DDBJ databases">
        <authorList>
            <person name="Varghese N."/>
            <person name="Submissions S."/>
        </authorList>
    </citation>
    <scope>NUCLEOTIDE SEQUENCE [LARGE SCALE GENOMIC DNA]</scope>
    <source>
        <strain evidence="9">ES.061</strain>
    </source>
</reference>
<comment type="pathway">
    <text evidence="1">Lipid metabolism.</text>
</comment>
<dbReference type="GO" id="GO:0003841">
    <property type="term" value="F:1-acylglycerol-3-phosphate O-acyltransferase activity"/>
    <property type="evidence" value="ECO:0007669"/>
    <property type="project" value="TreeGrafter"/>
</dbReference>
<evidence type="ECO:0000313" key="9">
    <source>
        <dbReference type="Proteomes" id="UP000199064"/>
    </source>
</evidence>
<evidence type="ECO:0000256" key="5">
    <source>
        <dbReference type="ARBA" id="ARBA00023315"/>
    </source>
</evidence>
<keyword evidence="6" id="KW-0472">Membrane</keyword>
<feature type="transmembrane region" description="Helical" evidence="6">
    <location>
        <begin position="6"/>
        <end position="24"/>
    </location>
</feature>
<evidence type="ECO:0000256" key="6">
    <source>
        <dbReference type="SAM" id="Phobius"/>
    </source>
</evidence>
<feature type="domain" description="Phospholipid/glycerol acyltransferase" evidence="7">
    <location>
        <begin position="67"/>
        <end position="186"/>
    </location>
</feature>
<protein>
    <submittedName>
        <fullName evidence="8">Lyso-ornithine lipid acyltransferase</fullName>
    </submittedName>
</protein>
<keyword evidence="6" id="KW-0812">Transmembrane</keyword>
<evidence type="ECO:0000256" key="1">
    <source>
        <dbReference type="ARBA" id="ARBA00005189"/>
    </source>
</evidence>
<keyword evidence="5 8" id="KW-0012">Acyltransferase</keyword>
<evidence type="ECO:0000313" key="8">
    <source>
        <dbReference type="EMBL" id="SEB66482.1"/>
    </source>
</evidence>
<organism evidence="8 9">
    <name type="scientific">Nitratireductor aquibiodomus</name>
    <dbReference type="NCBI Taxonomy" id="204799"/>
    <lineage>
        <taxon>Bacteria</taxon>
        <taxon>Pseudomonadati</taxon>
        <taxon>Pseudomonadota</taxon>
        <taxon>Alphaproteobacteria</taxon>
        <taxon>Hyphomicrobiales</taxon>
        <taxon>Phyllobacteriaceae</taxon>
        <taxon>Nitratireductor</taxon>
    </lineage>
</organism>
<dbReference type="Pfam" id="PF01553">
    <property type="entry name" value="Acyltransferase"/>
    <property type="match status" value="1"/>
</dbReference>
<gene>
    <name evidence="8" type="ORF">SAMN05216452_2676</name>
</gene>
<keyword evidence="2" id="KW-0444">Lipid biosynthesis</keyword>
<dbReference type="InterPro" id="IPR002123">
    <property type="entry name" value="Plipid/glycerol_acylTrfase"/>
</dbReference>
<evidence type="ECO:0000256" key="3">
    <source>
        <dbReference type="ARBA" id="ARBA00022679"/>
    </source>
</evidence>
<dbReference type="Proteomes" id="UP000199064">
    <property type="component" value="Unassembled WGS sequence"/>
</dbReference>
<evidence type="ECO:0000259" key="7">
    <source>
        <dbReference type="SMART" id="SM00563"/>
    </source>
</evidence>
<accession>A0A1H4L8I4</accession>
<dbReference type="PANTHER" id="PTHR10434:SF64">
    <property type="entry name" value="1-ACYL-SN-GLYCEROL-3-PHOSPHATE ACYLTRANSFERASE-RELATED"/>
    <property type="match status" value="1"/>
</dbReference>
<dbReference type="GO" id="GO:0006654">
    <property type="term" value="P:phosphatidic acid biosynthetic process"/>
    <property type="evidence" value="ECO:0007669"/>
    <property type="project" value="TreeGrafter"/>
</dbReference>
<keyword evidence="4" id="KW-0443">Lipid metabolism</keyword>
<name>A0A1H4L8I4_9HYPH</name>
<keyword evidence="6" id="KW-1133">Transmembrane helix</keyword>
<sequence>MSSTLRFVIAILIVAFYTLPLMLVQELALRTRLLSDRIVPRLWHRLTLGVLGVRVRMEGRPSTQRPQMIVANHVSWLDILVLGSLDGVHFIAKSEMRGWPILGTFARQQRSVFVERERRRTSPEQAREIAERLADGDPMVLFAEGTTGDGNRLLPFKSTLFSAAQLALASDRAESVTVQPVAITYLSKGGLRLDRRERAALSWIGDTDLLPNLVTVLQARPVDIVVRYGDPIPFLAKGDRKTVTREAEAQVRAMLTAGLRGTEI</sequence>
<dbReference type="AlphaFoldDB" id="A0A1H4L8I4"/>
<dbReference type="EMBL" id="FNSL01000001">
    <property type="protein sequence ID" value="SEB66482.1"/>
    <property type="molecule type" value="Genomic_DNA"/>
</dbReference>
<proteinExistence type="predicted"/>
<dbReference type="PANTHER" id="PTHR10434">
    <property type="entry name" value="1-ACYL-SN-GLYCEROL-3-PHOSPHATE ACYLTRANSFERASE"/>
    <property type="match status" value="1"/>
</dbReference>
<dbReference type="CDD" id="cd07989">
    <property type="entry name" value="LPLAT_AGPAT-like"/>
    <property type="match status" value="1"/>
</dbReference>
<dbReference type="SUPFAM" id="SSF69593">
    <property type="entry name" value="Glycerol-3-phosphate (1)-acyltransferase"/>
    <property type="match status" value="1"/>
</dbReference>
<keyword evidence="3 8" id="KW-0808">Transferase</keyword>
<evidence type="ECO:0000256" key="2">
    <source>
        <dbReference type="ARBA" id="ARBA00022516"/>
    </source>
</evidence>
<dbReference type="RefSeq" id="WP_090329126.1">
    <property type="nucleotide sequence ID" value="NZ_FNSL01000001.1"/>
</dbReference>